<name>A0AAD1YCU9_9CLOT</name>
<organism evidence="1 2">
    <name type="scientific">Clostridium neonatale</name>
    <dbReference type="NCBI Taxonomy" id="137838"/>
    <lineage>
        <taxon>Bacteria</taxon>
        <taxon>Bacillati</taxon>
        <taxon>Bacillota</taxon>
        <taxon>Clostridia</taxon>
        <taxon>Eubacteriales</taxon>
        <taxon>Clostridiaceae</taxon>
        <taxon>Clostridium</taxon>
    </lineage>
</organism>
<evidence type="ECO:0000313" key="1">
    <source>
        <dbReference type="EMBL" id="CAI3542122.1"/>
    </source>
</evidence>
<evidence type="ECO:0000313" key="2">
    <source>
        <dbReference type="Proteomes" id="UP001189143"/>
    </source>
</evidence>
<dbReference type="AlphaFoldDB" id="A0AAD1YCU9"/>
<proteinExistence type="predicted"/>
<dbReference type="EMBL" id="CAMTCP010000033">
    <property type="protein sequence ID" value="CAI3542122.1"/>
    <property type="molecule type" value="Genomic_DNA"/>
</dbReference>
<reference evidence="1" key="1">
    <citation type="submission" date="2022-10" db="EMBL/GenBank/DDBJ databases">
        <authorList>
            <person name="Aires J."/>
            <person name="Mesa V."/>
        </authorList>
    </citation>
    <scope>NUCLEOTIDE SEQUENCE</scope>
    <source>
        <strain evidence="1">Clostridium neonatale JD116</strain>
    </source>
</reference>
<accession>A0AAD1YCU9</accession>
<sequence length="40" mass="4128">MASIRGGVSMVNDVLAVVAFIGFLLGKVLNSSIPLRLLGV</sequence>
<dbReference type="Proteomes" id="UP001189143">
    <property type="component" value="Unassembled WGS sequence"/>
</dbReference>
<gene>
    <name evidence="1" type="ORF">CNEO2_120091</name>
</gene>
<protein>
    <submittedName>
        <fullName evidence="1">Uncharacterized protein</fullName>
    </submittedName>
</protein>
<comment type="caution">
    <text evidence="1">The sequence shown here is derived from an EMBL/GenBank/DDBJ whole genome shotgun (WGS) entry which is preliminary data.</text>
</comment>